<dbReference type="GO" id="GO:0016740">
    <property type="term" value="F:transferase activity"/>
    <property type="evidence" value="ECO:0007669"/>
    <property type="project" value="UniProtKB-KW"/>
</dbReference>
<dbReference type="AlphaFoldDB" id="A0A562L2P1"/>
<dbReference type="Gene3D" id="2.160.10.10">
    <property type="entry name" value="Hexapeptide repeat proteins"/>
    <property type="match status" value="1"/>
</dbReference>
<comment type="caution">
    <text evidence="1">The sequence shown here is derived from an EMBL/GenBank/DDBJ whole genome shotgun (WGS) entry which is preliminary data.</text>
</comment>
<dbReference type="SUPFAM" id="SSF51161">
    <property type="entry name" value="Trimeric LpxA-like enzymes"/>
    <property type="match status" value="1"/>
</dbReference>
<protein>
    <submittedName>
        <fullName evidence="1">Putative colanic acid biosynthesis acetyltransferase WcaB</fullName>
    </submittedName>
</protein>
<proteinExistence type="predicted"/>
<dbReference type="InterPro" id="IPR011004">
    <property type="entry name" value="Trimer_LpxA-like_sf"/>
</dbReference>
<dbReference type="Proteomes" id="UP000317176">
    <property type="component" value="Unassembled WGS sequence"/>
</dbReference>
<sequence length="147" mass="16550">MFWVKLRKEIGANNSLRVKIFILIFRLTSYSFHSDRTKILYLAINLFYKLTCFLFKIDILARTEIGWGLRIFHPFCICIHPDVKIGARCILRHGVTLGNAGEGSDTVPSVGDDVEFGCYATVIGDVRIPDGTKVRALSLTTATRRPS</sequence>
<keyword evidence="2" id="KW-1185">Reference proteome</keyword>
<evidence type="ECO:0000313" key="2">
    <source>
        <dbReference type="Proteomes" id="UP000317176"/>
    </source>
</evidence>
<dbReference type="EMBL" id="VLKL01000012">
    <property type="protein sequence ID" value="TWI01930.1"/>
    <property type="molecule type" value="Genomic_DNA"/>
</dbReference>
<reference evidence="1 2" key="1">
    <citation type="journal article" date="2015" name="Stand. Genomic Sci.">
        <title>Genomic Encyclopedia of Bacterial and Archaeal Type Strains, Phase III: the genomes of soil and plant-associated and newly described type strains.</title>
        <authorList>
            <person name="Whitman W.B."/>
            <person name="Woyke T."/>
            <person name="Klenk H.P."/>
            <person name="Zhou Y."/>
            <person name="Lilburn T.G."/>
            <person name="Beck B.J."/>
            <person name="De Vos P."/>
            <person name="Vandamme P."/>
            <person name="Eisen J.A."/>
            <person name="Garrity G."/>
            <person name="Hugenholtz P."/>
            <person name="Kyrpides N.C."/>
        </authorList>
    </citation>
    <scope>NUCLEOTIDE SEQUENCE [LARGE SCALE GENOMIC DNA]</scope>
    <source>
        <strain evidence="1 2">CGMCC 1.10947</strain>
    </source>
</reference>
<name>A0A562L2P1_9BRAD</name>
<gene>
    <name evidence="1" type="ORF">IQ17_04289</name>
</gene>
<keyword evidence="1" id="KW-0808">Transferase</keyword>
<dbReference type="PANTHER" id="PTHR42811">
    <property type="entry name" value="SERINE ACETYLTRANSFERASE"/>
    <property type="match status" value="1"/>
</dbReference>
<accession>A0A562L2P1</accession>
<evidence type="ECO:0000313" key="1">
    <source>
        <dbReference type="EMBL" id="TWI01930.1"/>
    </source>
</evidence>
<organism evidence="1 2">
    <name type="scientific">Bradyrhizobium daqingense</name>
    <dbReference type="NCBI Taxonomy" id="993502"/>
    <lineage>
        <taxon>Bacteria</taxon>
        <taxon>Pseudomonadati</taxon>
        <taxon>Pseudomonadota</taxon>
        <taxon>Alphaproteobacteria</taxon>
        <taxon>Hyphomicrobiales</taxon>
        <taxon>Nitrobacteraceae</taxon>
        <taxon>Bradyrhizobium</taxon>
    </lineage>
</organism>